<feature type="region of interest" description="Disordered" evidence="1">
    <location>
        <begin position="287"/>
        <end position="308"/>
    </location>
</feature>
<protein>
    <submittedName>
        <fullName evidence="3">CSON015389 protein</fullName>
    </submittedName>
</protein>
<name>A0A336MQK4_CULSO</name>
<sequence length="932" mass="107701">MAGILKEISVLVLLTLCIIQSNGSVVVKPIKSTTDSYLAALIASKATDPTFSKNRREDNSYPVYNVPDSFDNSKSNSNGYDYKPPSTSYGQPIDTYVPPASSYGGPYHKPPQSSYGPPSYAAPVYLPAPPPNYVPYGPPAEESSKGGSLEKWLLEKIKFKIDFYTIGKILLKLVIFKKIVKFIGLICLLMFIPTLKKKLGMDDKDQHDSEDSEDSEERLLKNSKNTISDAFHISSRKLDDLTLMLTRAIETFAVQGIACTDDDPNSECKFSNIYNRLFSIEENVSVSSSSSSDEDNSGESKETTHVKNASNEVEKLFDLLFNRLDEHKDNEMEEFEFYGILSNAMDPQVEVSPTFYALSSVLTSYPHHHKKNPRLISPFLENNKRQDSDIELMMKMMIEEAREKKLDFMMKNFSDPNYFHTNYGYRPINASRRSGRRISNESHISDVSTTPFNLNSNPVNTYGPIELHKTDERLASPIEVYSRKKMLNEMMKNTEQDSGHFENQVEYEIVPEMMHDTQNDHDMYQYYQPSSVMDESSTMFPYDHYENMKYVEKTPKYVIQIPRPVMKKPHPRPYDWENYRRRPKLQELPPSYVIVGSPVPDPPEPEMKPQEPVKTEEDKIADYEKDYKILPSGINSYLKNKLKFEVDWITVAKILLKLIIFKKIIKLIVILGLLLFVPKYYKWSNTYLNDSTTHAPIYDHHKWQHKWDKFHKYKYPRRKWRRSTTTTSTTSTTSTTTPCPTTTTTTTTEHPTTTTSTTTSTTPSSTSTEPTTTIHPWCHHFWCHYHNTTSTSTTTTTSTTPSSRDYIFDDNDDNEIQIGDDDDSDEDEDFDDFENKDIPVEEALPLYDNEPYERNEYQTEYINDTPNYYDTFRAVADAHSLDPQRLADIALFLTQAFEAWSYKSLICYGEEDLHCRFFYLYDIMDRTYPTRK</sequence>
<feature type="signal peptide" evidence="2">
    <location>
        <begin position="1"/>
        <end position="23"/>
    </location>
</feature>
<feature type="compositionally biased region" description="Polar residues" evidence="1">
    <location>
        <begin position="70"/>
        <end position="90"/>
    </location>
</feature>
<feature type="region of interest" description="Disordered" evidence="1">
    <location>
        <begin position="724"/>
        <end position="769"/>
    </location>
</feature>
<proteinExistence type="predicted"/>
<evidence type="ECO:0000256" key="2">
    <source>
        <dbReference type="SAM" id="SignalP"/>
    </source>
</evidence>
<accession>A0A336MQK4</accession>
<reference evidence="3" key="1">
    <citation type="submission" date="2018-07" db="EMBL/GenBank/DDBJ databases">
        <authorList>
            <person name="Quirk P.G."/>
            <person name="Krulwich T.A."/>
        </authorList>
    </citation>
    <scope>NUCLEOTIDE SEQUENCE</scope>
</reference>
<feature type="region of interest" description="Disordered" evidence="1">
    <location>
        <begin position="790"/>
        <end position="829"/>
    </location>
</feature>
<keyword evidence="2" id="KW-0732">Signal</keyword>
<dbReference type="EMBL" id="UFQT01000976">
    <property type="protein sequence ID" value="SSX28248.1"/>
    <property type="molecule type" value="Genomic_DNA"/>
</dbReference>
<organism evidence="3">
    <name type="scientific">Culicoides sonorensis</name>
    <name type="common">Biting midge</name>
    <dbReference type="NCBI Taxonomy" id="179676"/>
    <lineage>
        <taxon>Eukaryota</taxon>
        <taxon>Metazoa</taxon>
        <taxon>Ecdysozoa</taxon>
        <taxon>Arthropoda</taxon>
        <taxon>Hexapoda</taxon>
        <taxon>Insecta</taxon>
        <taxon>Pterygota</taxon>
        <taxon>Neoptera</taxon>
        <taxon>Endopterygota</taxon>
        <taxon>Diptera</taxon>
        <taxon>Nematocera</taxon>
        <taxon>Chironomoidea</taxon>
        <taxon>Ceratopogonidae</taxon>
        <taxon>Ceratopogoninae</taxon>
        <taxon>Culicoides</taxon>
        <taxon>Monoculicoides</taxon>
    </lineage>
</organism>
<gene>
    <name evidence="3" type="primary">CSON015389</name>
</gene>
<evidence type="ECO:0000313" key="3">
    <source>
        <dbReference type="EMBL" id="SSX28248.1"/>
    </source>
</evidence>
<feature type="compositionally biased region" description="Acidic residues" evidence="1">
    <location>
        <begin position="808"/>
        <end position="829"/>
    </location>
</feature>
<dbReference type="VEuPathDB" id="VectorBase:CSON015389"/>
<feature type="region of interest" description="Disordered" evidence="1">
    <location>
        <begin position="50"/>
        <end position="90"/>
    </location>
</feature>
<feature type="chain" id="PRO_5016256927" evidence="2">
    <location>
        <begin position="24"/>
        <end position="932"/>
    </location>
</feature>
<dbReference type="AlphaFoldDB" id="A0A336MQK4"/>
<feature type="compositionally biased region" description="Low complexity" evidence="1">
    <location>
        <begin position="790"/>
        <end position="803"/>
    </location>
</feature>
<evidence type="ECO:0000256" key="1">
    <source>
        <dbReference type="SAM" id="MobiDB-lite"/>
    </source>
</evidence>